<feature type="region of interest" description="Disordered" evidence="3">
    <location>
        <begin position="1"/>
        <end position="82"/>
    </location>
</feature>
<feature type="region of interest" description="Disordered" evidence="3">
    <location>
        <begin position="326"/>
        <end position="353"/>
    </location>
</feature>
<feature type="compositionally biased region" description="Polar residues" evidence="3">
    <location>
        <begin position="135"/>
        <end position="147"/>
    </location>
</feature>
<evidence type="ECO:0000313" key="6">
    <source>
        <dbReference type="Proteomes" id="UP001497444"/>
    </source>
</evidence>
<dbReference type="Pfam" id="PF13676">
    <property type="entry name" value="TIR_2"/>
    <property type="match status" value="1"/>
</dbReference>
<protein>
    <recommendedName>
        <fullName evidence="4">TIR domain-containing protein</fullName>
    </recommendedName>
</protein>
<feature type="compositionally biased region" description="Polar residues" evidence="3">
    <location>
        <begin position="417"/>
        <end position="428"/>
    </location>
</feature>
<evidence type="ECO:0000313" key="5">
    <source>
        <dbReference type="EMBL" id="CAK9267872.1"/>
    </source>
</evidence>
<dbReference type="Proteomes" id="UP001497444">
    <property type="component" value="Chromosome 2"/>
</dbReference>
<feature type="compositionally biased region" description="Basic and acidic residues" evidence="3">
    <location>
        <begin position="714"/>
        <end position="726"/>
    </location>
</feature>
<feature type="compositionally biased region" description="Basic and acidic residues" evidence="3">
    <location>
        <begin position="334"/>
        <end position="343"/>
    </location>
</feature>
<feature type="domain" description="TIR" evidence="4">
    <location>
        <begin position="622"/>
        <end position="759"/>
    </location>
</feature>
<feature type="compositionally biased region" description="Basic and acidic residues" evidence="3">
    <location>
        <begin position="393"/>
        <end position="416"/>
    </location>
</feature>
<dbReference type="PROSITE" id="PS50104">
    <property type="entry name" value="TIR"/>
    <property type="match status" value="1"/>
</dbReference>
<evidence type="ECO:0000256" key="2">
    <source>
        <dbReference type="ARBA" id="ARBA00023242"/>
    </source>
</evidence>
<feature type="compositionally biased region" description="Basic and acidic residues" evidence="3">
    <location>
        <begin position="1"/>
        <end position="11"/>
    </location>
</feature>
<dbReference type="InterPro" id="IPR035897">
    <property type="entry name" value="Toll_tir_struct_dom_sf"/>
</dbReference>
<dbReference type="EMBL" id="OZ020097">
    <property type="protein sequence ID" value="CAK9267872.1"/>
    <property type="molecule type" value="Genomic_DNA"/>
</dbReference>
<sequence>MPPELRPRKETPTPSKPAPARRSRKTPLKLANYFTAPPPGTDVENNDSKTVEKKRGRSRAKKETDEIRHDGDSIQLDSAETPNISLELTGCHAKDKEDRTEPIIQTPSKIRVDKNLGEEDCGVEEDKGEVVASAQKDNNNSCAPMSRQQRRRELDLNKSLGSWPQQLEQRESRSQTLSKKKQMVENEVEVICLDDDDDDGNCDSVEKLHGKTRVQQQLCSNKPDEAPKPSLGFVLENADEGLDAAAVGMAVEKVVEQPKETDVEMAVVEHSNVGQEEAVDVVEMAVRRQHSNASLEEASVECSMDMEKVSMGHTSSVEVVEMPEGHASAGGKIPGEKQSERGTGHALLPGDGEDTETEVLVAQKQTEEGVVQESEMIEEEKLEVEDSQSNRPENAHMRVKELRSSEREHGNEEVNDRNSGAASEQMATCSDDVEQAQEDSTPGNENQGDYQAMVDGTGGDHLKENAVKQSESAMVQDVQVGRHLVVGDRKHPLEENVKECPIDLVDSEGHNHLEENPKEDSPMLEDPQAHEVLSSIVSEEHDTVHLHASLVTERINNLQGEEIYEKRPPSEGPHTGNLHDYPLSELTPEVQECKVLEGGTLTENDAGDSHDSSSAESEPEDGMFDVFLNHRGPDVKGSFVAHLHQALQEAGCRPFLDKPDLEKGQPGQEKIYEALRRASVHHEMALLSTDSEEEEDDRELIKLVAKSLNTHLKQENARVGSKDRVDPSNSTSRTDGIDEVMYIDDSRDRDAAEAAAEAMHIRWAPKTGLPMIDSKGVADSSGQRTIKGVSEKSLDRSVWRGEKDLEDGLLVPSLDPRKLRKLAKKAAKDTAGSKWFDMPAPTVTPEIKKELQLLQLRGVMDPKRHYKASDMKGIPKYFQIGTVVEGGADFYSGRLTKKERKGTFADELLADTSLKAYRKRKYKEIQEEKQAGGKKFWKQKKNRQKPSWAKT</sequence>
<comment type="subcellular location">
    <subcellularLocation>
        <location evidence="1">Nucleus</location>
        <location evidence="1">Nucleolus</location>
    </subcellularLocation>
</comment>
<feature type="region of interest" description="Disordered" evidence="3">
    <location>
        <begin position="94"/>
        <end position="181"/>
    </location>
</feature>
<feature type="compositionally biased region" description="Acidic residues" evidence="3">
    <location>
        <begin position="375"/>
        <end position="386"/>
    </location>
</feature>
<proteinExistence type="predicted"/>
<feature type="region of interest" description="Disordered" evidence="3">
    <location>
        <begin position="714"/>
        <end position="735"/>
    </location>
</feature>
<dbReference type="Pfam" id="PF08698">
    <property type="entry name" value="Fcf2"/>
    <property type="match status" value="1"/>
</dbReference>
<reference evidence="5 6" key="1">
    <citation type="submission" date="2024-02" db="EMBL/GenBank/DDBJ databases">
        <authorList>
            <consortium name="ELIXIR-Norway"/>
            <consortium name="Elixir Norway"/>
        </authorList>
    </citation>
    <scope>NUCLEOTIDE SEQUENCE [LARGE SCALE GENOMIC DNA]</scope>
</reference>
<feature type="compositionally biased region" description="Basic residues" evidence="3">
    <location>
        <begin position="935"/>
        <end position="944"/>
    </location>
</feature>
<dbReference type="InterPro" id="IPR000157">
    <property type="entry name" value="TIR_dom"/>
</dbReference>
<feature type="region of interest" description="Disordered" evidence="3">
    <location>
        <begin position="600"/>
        <end position="620"/>
    </location>
</feature>
<dbReference type="InterPro" id="IPR039883">
    <property type="entry name" value="Fcf2/DNTTIP2"/>
</dbReference>
<dbReference type="InterPro" id="IPR014810">
    <property type="entry name" value="Fcf2_C"/>
</dbReference>
<keyword evidence="6" id="KW-1185">Reference proteome</keyword>
<dbReference type="Gene3D" id="3.40.50.10140">
    <property type="entry name" value="Toll/interleukin-1 receptor homology (TIR) domain"/>
    <property type="match status" value="1"/>
</dbReference>
<evidence type="ECO:0000256" key="1">
    <source>
        <dbReference type="ARBA" id="ARBA00004604"/>
    </source>
</evidence>
<accession>A0ABP0WN99</accession>
<organism evidence="5 6">
    <name type="scientific">Sphagnum jensenii</name>
    <dbReference type="NCBI Taxonomy" id="128206"/>
    <lineage>
        <taxon>Eukaryota</taxon>
        <taxon>Viridiplantae</taxon>
        <taxon>Streptophyta</taxon>
        <taxon>Embryophyta</taxon>
        <taxon>Bryophyta</taxon>
        <taxon>Sphagnophytina</taxon>
        <taxon>Sphagnopsida</taxon>
        <taxon>Sphagnales</taxon>
        <taxon>Sphagnaceae</taxon>
        <taxon>Sphagnum</taxon>
    </lineage>
</organism>
<dbReference type="PANTHER" id="PTHR21686:SF12">
    <property type="entry name" value="DEOXYNUCLEOTIDYLTRANSFERASE TERMINAL-INTERACTING PROTEIN 2"/>
    <property type="match status" value="1"/>
</dbReference>
<keyword evidence="2" id="KW-0539">Nucleus</keyword>
<gene>
    <name evidence="5" type="ORF">CSSPJE1EN1_LOCUS13350</name>
</gene>
<feature type="region of interest" description="Disordered" evidence="3">
    <location>
        <begin position="367"/>
        <end position="474"/>
    </location>
</feature>
<dbReference type="PANTHER" id="PTHR21686">
    <property type="entry name" value="DEOXYNUCLEOTIDYLTRANSFERASE TERMINAL-INTERACTING PROTEIN 2"/>
    <property type="match status" value="1"/>
</dbReference>
<feature type="region of interest" description="Disordered" evidence="3">
    <location>
        <begin position="927"/>
        <end position="951"/>
    </location>
</feature>
<dbReference type="SUPFAM" id="SSF52200">
    <property type="entry name" value="Toll/Interleukin receptor TIR domain"/>
    <property type="match status" value="1"/>
</dbReference>
<feature type="compositionally biased region" description="Basic and acidic residues" evidence="3">
    <location>
        <begin position="61"/>
        <end position="72"/>
    </location>
</feature>
<evidence type="ECO:0000259" key="4">
    <source>
        <dbReference type="PROSITE" id="PS50104"/>
    </source>
</evidence>
<feature type="compositionally biased region" description="Polar residues" evidence="3">
    <location>
        <begin position="438"/>
        <end position="449"/>
    </location>
</feature>
<evidence type="ECO:0000256" key="3">
    <source>
        <dbReference type="SAM" id="MobiDB-lite"/>
    </source>
</evidence>
<name>A0ABP0WN99_9BRYO</name>